<gene>
    <name evidence="1" type="ORF">DY000_02012039</name>
</gene>
<name>A0ABQ7D7R2_BRACR</name>
<evidence type="ECO:0000313" key="1">
    <source>
        <dbReference type="EMBL" id="KAF3567898.1"/>
    </source>
</evidence>
<dbReference type="Proteomes" id="UP000266723">
    <property type="component" value="Unassembled WGS sequence"/>
</dbReference>
<evidence type="ECO:0000313" key="2">
    <source>
        <dbReference type="Proteomes" id="UP000266723"/>
    </source>
</evidence>
<comment type="caution">
    <text evidence="1">The sequence shown here is derived from an EMBL/GenBank/DDBJ whole genome shotgun (WGS) entry which is preliminary data.</text>
</comment>
<dbReference type="EMBL" id="QGKV02000759">
    <property type="protein sequence ID" value="KAF3567898.1"/>
    <property type="molecule type" value="Genomic_DNA"/>
</dbReference>
<sequence>MYILCYAPQDLVIEDSQEVVSFSSAHWLLYFGNIHLLDGIDFCYWCVLPAYASQGQEASTASPSSPNSLLLVALEIHLVSPVILIDVRADLTRLLNCLATSRSSSDNKALF</sequence>
<keyword evidence="2" id="KW-1185">Reference proteome</keyword>
<organism evidence="1 2">
    <name type="scientific">Brassica cretica</name>
    <name type="common">Mustard</name>
    <dbReference type="NCBI Taxonomy" id="69181"/>
    <lineage>
        <taxon>Eukaryota</taxon>
        <taxon>Viridiplantae</taxon>
        <taxon>Streptophyta</taxon>
        <taxon>Embryophyta</taxon>
        <taxon>Tracheophyta</taxon>
        <taxon>Spermatophyta</taxon>
        <taxon>Magnoliopsida</taxon>
        <taxon>eudicotyledons</taxon>
        <taxon>Gunneridae</taxon>
        <taxon>Pentapetalae</taxon>
        <taxon>rosids</taxon>
        <taxon>malvids</taxon>
        <taxon>Brassicales</taxon>
        <taxon>Brassicaceae</taxon>
        <taxon>Brassiceae</taxon>
        <taxon>Brassica</taxon>
    </lineage>
</organism>
<reference evidence="1 2" key="1">
    <citation type="journal article" date="2020" name="BMC Genomics">
        <title>Intraspecific diversification of the crop wild relative Brassica cretica Lam. using demographic model selection.</title>
        <authorList>
            <person name="Kioukis A."/>
            <person name="Michalopoulou V.A."/>
            <person name="Briers L."/>
            <person name="Pirintsos S."/>
            <person name="Studholme D.J."/>
            <person name="Pavlidis P."/>
            <person name="Sarris P.F."/>
        </authorList>
    </citation>
    <scope>NUCLEOTIDE SEQUENCE [LARGE SCALE GENOMIC DNA]</scope>
    <source>
        <strain evidence="2">cv. PFS-1207/04</strain>
    </source>
</reference>
<accession>A0ABQ7D7R2</accession>
<protein>
    <submittedName>
        <fullName evidence="1">Uncharacterized protein</fullName>
    </submittedName>
</protein>
<proteinExistence type="predicted"/>